<dbReference type="GO" id="GO:0005634">
    <property type="term" value="C:nucleus"/>
    <property type="evidence" value="ECO:0007669"/>
    <property type="project" value="UniProtKB-SubCell"/>
</dbReference>
<dbReference type="Gene3D" id="1.10.260.60">
    <property type="match status" value="1"/>
</dbReference>
<proteinExistence type="inferred from homology"/>
<accession>A0A9X0CJ74</accession>
<comment type="function">
    <text evidence="11">Histone methyltransferase that specifically trimethylates histone H3 to form H3K79me3. This methylation is required for telomere silencing and for the pachytene checkpoint during the meiotic cell cycle by allowing the recruitment of RAD9 to double strand breaks. Nucleosomes are preferred as substrate compared to free histone.</text>
</comment>
<dbReference type="Pfam" id="PF08123">
    <property type="entry name" value="DOT1"/>
    <property type="match status" value="1"/>
</dbReference>
<reference evidence="13" key="1">
    <citation type="submission" date="2023-01" db="EMBL/GenBank/DDBJ databases">
        <title>Genome assembly of the deep-sea coral Lophelia pertusa.</title>
        <authorList>
            <person name="Herrera S."/>
            <person name="Cordes E."/>
        </authorList>
    </citation>
    <scope>NUCLEOTIDE SEQUENCE</scope>
    <source>
        <strain evidence="13">USNM1676648</strain>
        <tissue evidence="13">Polyp</tissue>
    </source>
</reference>
<dbReference type="Gene3D" id="3.40.50.150">
    <property type="entry name" value="Vaccinia Virus protein VP39"/>
    <property type="match status" value="1"/>
</dbReference>
<feature type="domain" description="DOT1" evidence="12">
    <location>
        <begin position="14"/>
        <end position="217"/>
    </location>
</feature>
<organism evidence="13 14">
    <name type="scientific">Desmophyllum pertusum</name>
    <dbReference type="NCBI Taxonomy" id="174260"/>
    <lineage>
        <taxon>Eukaryota</taxon>
        <taxon>Metazoa</taxon>
        <taxon>Cnidaria</taxon>
        <taxon>Anthozoa</taxon>
        <taxon>Hexacorallia</taxon>
        <taxon>Scleractinia</taxon>
        <taxon>Caryophylliina</taxon>
        <taxon>Caryophylliidae</taxon>
        <taxon>Desmophyllum</taxon>
    </lineage>
</organism>
<dbReference type="InterPro" id="IPR029063">
    <property type="entry name" value="SAM-dependent_MTases_sf"/>
</dbReference>
<sequence length="217" mass="24728">MVLELKLHSPAGAEPVVYTWPLQKSDGRDEAAEIVETIRWVCADFPELKLAVENYVLREFDPSSFESMSKLCERYNRAIDGILQLWKGCAPPACINVPPSQELLRHIIQQVYSHSVRDPDKLNDYEPFSPEVYGETSFELVAQMIKEVPMSPDDLFIDLGSGVGQVVLQVAASGNVRECYGVEKAEIPAKYAEDMDREFRKWMRWFGKTHKPYKVGK</sequence>
<comment type="subcellular location">
    <subcellularLocation>
        <location evidence="1 11">Nucleus</location>
    </subcellularLocation>
</comment>
<evidence type="ECO:0000256" key="6">
    <source>
        <dbReference type="ARBA" id="ARBA00022691"/>
    </source>
</evidence>
<dbReference type="OrthoDB" id="443402at2759"/>
<gene>
    <name evidence="13" type="primary">DOT1L_2</name>
    <name evidence="13" type="ORF">OS493_026521</name>
</gene>
<keyword evidence="6 11" id="KW-0949">S-adenosyl-L-methionine</keyword>
<protein>
    <recommendedName>
        <fullName evidence="3 11">Histone-lysine N-methyltransferase, H3 lysine-79 specific</fullName>
        <ecNumber evidence="2 11">2.1.1.360</ecNumber>
    </recommendedName>
    <alternativeName>
        <fullName evidence="9 11">Histone H3-K79 methyltransferase</fullName>
    </alternativeName>
</protein>
<dbReference type="EC" id="2.1.1.360" evidence="2 11"/>
<evidence type="ECO:0000256" key="8">
    <source>
        <dbReference type="ARBA" id="ARBA00023242"/>
    </source>
</evidence>
<dbReference type="GO" id="GO:0032259">
    <property type="term" value="P:methylation"/>
    <property type="evidence" value="ECO:0007669"/>
    <property type="project" value="UniProtKB-KW"/>
</dbReference>
<evidence type="ECO:0000256" key="10">
    <source>
        <dbReference type="ARBA" id="ARBA00047770"/>
    </source>
</evidence>
<evidence type="ECO:0000256" key="4">
    <source>
        <dbReference type="ARBA" id="ARBA00022603"/>
    </source>
</evidence>
<evidence type="ECO:0000256" key="3">
    <source>
        <dbReference type="ARBA" id="ARBA00020987"/>
    </source>
</evidence>
<comment type="similarity">
    <text evidence="11">Belongs to the class I-like SAM-binding methyltransferase superfamily. DOT1 family.</text>
</comment>
<keyword evidence="4 11" id="KW-0489">Methyltransferase</keyword>
<evidence type="ECO:0000256" key="1">
    <source>
        <dbReference type="ARBA" id="ARBA00004123"/>
    </source>
</evidence>
<dbReference type="GO" id="GO:0006281">
    <property type="term" value="P:DNA repair"/>
    <property type="evidence" value="ECO:0007669"/>
    <property type="project" value="TreeGrafter"/>
</dbReference>
<comment type="miscellaneous">
    <text evidence="11">In contrast to other lysine histone methyltransferases, it does not contain a SET domain, suggesting the existence of another mechanism for methylation of lysine residues of histones.</text>
</comment>
<dbReference type="FunFam" id="3.40.50.150:FF:000033">
    <property type="entry name" value="Histone-lysine N-methyltransferase, H3 lysine-79 specific"/>
    <property type="match status" value="1"/>
</dbReference>
<dbReference type="PROSITE" id="PS51569">
    <property type="entry name" value="DOT1"/>
    <property type="match status" value="1"/>
</dbReference>
<dbReference type="PANTHER" id="PTHR21451:SF0">
    <property type="entry name" value="HISTONE-LYSINE N-METHYLTRANSFERASE, H3 LYSINE-79 SPECIFIC"/>
    <property type="match status" value="1"/>
</dbReference>
<keyword evidence="14" id="KW-1185">Reference proteome</keyword>
<evidence type="ECO:0000256" key="7">
    <source>
        <dbReference type="ARBA" id="ARBA00022853"/>
    </source>
</evidence>
<keyword evidence="8 11" id="KW-0539">Nucleus</keyword>
<dbReference type="InterPro" id="IPR025789">
    <property type="entry name" value="DOT1_dom"/>
</dbReference>
<evidence type="ECO:0000256" key="2">
    <source>
        <dbReference type="ARBA" id="ARBA00012190"/>
    </source>
</evidence>
<keyword evidence="7 11" id="KW-0156">Chromatin regulator</keyword>
<dbReference type="Proteomes" id="UP001163046">
    <property type="component" value="Unassembled WGS sequence"/>
</dbReference>
<name>A0A9X0CJ74_9CNID</name>
<dbReference type="InterPro" id="IPR030445">
    <property type="entry name" value="H3-K79_meTrfase"/>
</dbReference>
<dbReference type="EMBL" id="MU827324">
    <property type="protein sequence ID" value="KAJ7356138.1"/>
    <property type="molecule type" value="Genomic_DNA"/>
</dbReference>
<dbReference type="PANTHER" id="PTHR21451">
    <property type="entry name" value="HISTONE H3 METHYLTRANSFERASE"/>
    <property type="match status" value="1"/>
</dbReference>
<evidence type="ECO:0000313" key="14">
    <source>
        <dbReference type="Proteomes" id="UP001163046"/>
    </source>
</evidence>
<evidence type="ECO:0000313" key="13">
    <source>
        <dbReference type="EMBL" id="KAJ7356138.1"/>
    </source>
</evidence>
<dbReference type="SUPFAM" id="SSF53335">
    <property type="entry name" value="S-adenosyl-L-methionine-dependent methyltransferases"/>
    <property type="match status" value="1"/>
</dbReference>
<evidence type="ECO:0000256" key="5">
    <source>
        <dbReference type="ARBA" id="ARBA00022679"/>
    </source>
</evidence>
<comment type="catalytic activity">
    <reaction evidence="10 11">
        <text>L-lysyl(79)-[histone H3] + 3 S-adenosyl-L-methionine = N(6),N(6),N(6)-trimethyl-L-lysyl(79)-[histone H3] + 3 S-adenosyl-L-homocysteine + 3 H(+)</text>
        <dbReference type="Rhea" id="RHEA:60328"/>
        <dbReference type="Rhea" id="RHEA-COMP:15549"/>
        <dbReference type="Rhea" id="RHEA-COMP:15552"/>
        <dbReference type="ChEBI" id="CHEBI:15378"/>
        <dbReference type="ChEBI" id="CHEBI:29969"/>
        <dbReference type="ChEBI" id="CHEBI:57856"/>
        <dbReference type="ChEBI" id="CHEBI:59789"/>
        <dbReference type="ChEBI" id="CHEBI:61961"/>
        <dbReference type="EC" id="2.1.1.360"/>
    </reaction>
</comment>
<dbReference type="GO" id="GO:0000077">
    <property type="term" value="P:DNA damage checkpoint signaling"/>
    <property type="evidence" value="ECO:0007669"/>
    <property type="project" value="TreeGrafter"/>
</dbReference>
<dbReference type="FunFam" id="1.10.260.60:FF:000001">
    <property type="entry name" value="Histone-lysine N-methyltransferase, H3 lysine-79 specific"/>
    <property type="match status" value="1"/>
</dbReference>
<dbReference type="AlphaFoldDB" id="A0A9X0CJ74"/>
<keyword evidence="5 11" id="KW-0808">Transferase</keyword>
<evidence type="ECO:0000256" key="11">
    <source>
        <dbReference type="RuleBase" id="RU271113"/>
    </source>
</evidence>
<dbReference type="GO" id="GO:0140956">
    <property type="term" value="F:histone H3K79 trimethyltransferase activity"/>
    <property type="evidence" value="ECO:0007669"/>
    <property type="project" value="UniProtKB-EC"/>
</dbReference>
<evidence type="ECO:0000256" key="9">
    <source>
        <dbReference type="ARBA" id="ARBA00029821"/>
    </source>
</evidence>
<comment type="caution">
    <text evidence="13">The sequence shown here is derived from an EMBL/GenBank/DDBJ whole genome shotgun (WGS) entry which is preliminary data.</text>
</comment>
<evidence type="ECO:0000259" key="12">
    <source>
        <dbReference type="PROSITE" id="PS51569"/>
    </source>
</evidence>